<keyword evidence="1" id="KW-0812">Transmembrane</keyword>
<dbReference type="STRING" id="93625.A0A409XIE0"/>
<dbReference type="OrthoDB" id="2559662at2759"/>
<comment type="caution">
    <text evidence="2">The sequence shown here is derived from an EMBL/GenBank/DDBJ whole genome shotgun (WGS) entry which is preliminary data.</text>
</comment>
<evidence type="ECO:0000256" key="1">
    <source>
        <dbReference type="SAM" id="Phobius"/>
    </source>
</evidence>
<evidence type="ECO:0000313" key="3">
    <source>
        <dbReference type="Proteomes" id="UP000283269"/>
    </source>
</evidence>
<feature type="transmembrane region" description="Helical" evidence="1">
    <location>
        <begin position="12"/>
        <end position="31"/>
    </location>
</feature>
<keyword evidence="1" id="KW-0472">Membrane</keyword>
<proteinExistence type="predicted"/>
<dbReference type="EMBL" id="NHYD01001616">
    <property type="protein sequence ID" value="PPQ90533.1"/>
    <property type="molecule type" value="Genomic_DNA"/>
</dbReference>
<dbReference type="InParanoid" id="A0A409XIE0"/>
<sequence>MPATITVNWRAVKRLALVLVCITLPVLYYLYHTFKPPVALYTDLFASEVELSKTVIQTQGKDRYVKFRQLQGAGFNNQAQEILLYHHLALQTSRVYVYQPLIWRPRGEKATVPLSAFLRGVTEGSISEAVFEEVCPPEEIVHVNLRIDYAEQWFYAKDILNRKDRCVVVDDWVFNWNYLASPGLRVVWPSFQEYLTGHFKWSDNVLNIANRAEAKLNLRPNSNTSGDGEPYMAIHLRRGDFEDHCLYLAETRQGFTTWATLPLIQQTIYSPALDTYNTTSVMEHCYPSLHRILDAISQQARDRPNLRTLHVLHDGAWDHPLVYLQFYKLSEALTNAKWAEEEGWEGGPMRRVTQSSDVPIYSGERDWSVCVDVELARRAEVFIGNGYSSLSTQVIALRLGDGGKVQDITLV</sequence>
<accession>A0A409XIE0</accession>
<keyword evidence="1" id="KW-1133">Transmembrane helix</keyword>
<dbReference type="Gene3D" id="3.40.50.11350">
    <property type="match status" value="1"/>
</dbReference>
<evidence type="ECO:0000313" key="2">
    <source>
        <dbReference type="EMBL" id="PPQ90533.1"/>
    </source>
</evidence>
<dbReference type="AlphaFoldDB" id="A0A409XIE0"/>
<dbReference type="CDD" id="cd11296">
    <property type="entry name" value="O-FucT_like"/>
    <property type="match status" value="1"/>
</dbReference>
<gene>
    <name evidence="2" type="ORF">CVT25_015847</name>
</gene>
<reference evidence="2 3" key="1">
    <citation type="journal article" date="2018" name="Evol. Lett.">
        <title>Horizontal gene cluster transfer increased hallucinogenic mushroom diversity.</title>
        <authorList>
            <person name="Reynolds H.T."/>
            <person name="Vijayakumar V."/>
            <person name="Gluck-Thaler E."/>
            <person name="Korotkin H.B."/>
            <person name="Matheny P.B."/>
            <person name="Slot J.C."/>
        </authorList>
    </citation>
    <scope>NUCLEOTIDE SEQUENCE [LARGE SCALE GENOMIC DNA]</scope>
    <source>
        <strain evidence="2 3">2631</strain>
    </source>
</reference>
<protein>
    <submittedName>
        <fullName evidence="2">Uncharacterized protein</fullName>
    </submittedName>
</protein>
<keyword evidence="3" id="KW-1185">Reference proteome</keyword>
<name>A0A409XIE0_PSICY</name>
<dbReference type="Proteomes" id="UP000283269">
    <property type="component" value="Unassembled WGS sequence"/>
</dbReference>
<organism evidence="2 3">
    <name type="scientific">Psilocybe cyanescens</name>
    <dbReference type="NCBI Taxonomy" id="93625"/>
    <lineage>
        <taxon>Eukaryota</taxon>
        <taxon>Fungi</taxon>
        <taxon>Dikarya</taxon>
        <taxon>Basidiomycota</taxon>
        <taxon>Agaricomycotina</taxon>
        <taxon>Agaricomycetes</taxon>
        <taxon>Agaricomycetidae</taxon>
        <taxon>Agaricales</taxon>
        <taxon>Agaricineae</taxon>
        <taxon>Strophariaceae</taxon>
        <taxon>Psilocybe</taxon>
    </lineage>
</organism>